<dbReference type="AlphaFoldDB" id="A0A1U8LLZ3"/>
<dbReference type="Pfam" id="PF03732">
    <property type="entry name" value="Retrotrans_gag"/>
    <property type="match status" value="1"/>
</dbReference>
<accession>A0A1U8LLZ3</accession>
<evidence type="ECO:0000313" key="2">
    <source>
        <dbReference type="Proteomes" id="UP000818029"/>
    </source>
</evidence>
<dbReference type="KEGG" id="ghi:107928769"/>
<dbReference type="GeneID" id="107928769"/>
<proteinExistence type="predicted"/>
<feature type="domain" description="Retrotransposon gag" evidence="1">
    <location>
        <begin position="89"/>
        <end position="184"/>
    </location>
</feature>
<sequence>MNEWLTQYLRTNPVVQRPPPPIPQPVPEVPQGAEPVKIGKPSIDKIRKHGVEEFRATVDDDPLRAEFWLENTIWVFYELSYTPTEFLKCVVSLLKDTSSHWWNTITSVVPRENVIWEFSQAEFKKKYVCQKFMDQKNKELLELKQGNLTVSEYEREFVRLSKYGREWVLTEAEICKFLEEGLNEDIKLLIGSLEIGKFAVLASRVHKAEE</sequence>
<keyword evidence="2" id="KW-1185">Reference proteome</keyword>
<gene>
    <name evidence="3" type="primary">LOC107928769</name>
</gene>
<dbReference type="PANTHER" id="PTHR34482:SF36">
    <property type="entry name" value="RETROTRANSPOSON GAG DOMAIN-CONTAINING PROTEIN"/>
    <property type="match status" value="1"/>
</dbReference>
<organism evidence="2 3">
    <name type="scientific">Gossypium hirsutum</name>
    <name type="common">Upland cotton</name>
    <name type="synonym">Gossypium mexicanum</name>
    <dbReference type="NCBI Taxonomy" id="3635"/>
    <lineage>
        <taxon>Eukaryota</taxon>
        <taxon>Viridiplantae</taxon>
        <taxon>Streptophyta</taxon>
        <taxon>Embryophyta</taxon>
        <taxon>Tracheophyta</taxon>
        <taxon>Spermatophyta</taxon>
        <taxon>Magnoliopsida</taxon>
        <taxon>eudicotyledons</taxon>
        <taxon>Gunneridae</taxon>
        <taxon>Pentapetalae</taxon>
        <taxon>rosids</taxon>
        <taxon>malvids</taxon>
        <taxon>Malvales</taxon>
        <taxon>Malvaceae</taxon>
        <taxon>Malvoideae</taxon>
        <taxon>Gossypium</taxon>
    </lineage>
</organism>
<dbReference type="PANTHER" id="PTHR34482">
    <property type="entry name" value="DNA DAMAGE-INDUCIBLE PROTEIN 1-LIKE"/>
    <property type="match status" value="1"/>
</dbReference>
<dbReference type="Proteomes" id="UP000818029">
    <property type="component" value="Chromosome A08"/>
</dbReference>
<dbReference type="InterPro" id="IPR005162">
    <property type="entry name" value="Retrotrans_gag_dom"/>
</dbReference>
<reference evidence="3" key="2">
    <citation type="submission" date="2025-08" db="UniProtKB">
        <authorList>
            <consortium name="RefSeq"/>
        </authorList>
    </citation>
    <scope>IDENTIFICATION</scope>
</reference>
<dbReference type="RefSeq" id="XP_016715525.1">
    <property type="nucleotide sequence ID" value="XM_016860036.1"/>
</dbReference>
<evidence type="ECO:0000313" key="3">
    <source>
        <dbReference type="RefSeq" id="XP_016715525.1"/>
    </source>
</evidence>
<name>A0A1U8LLZ3_GOSHI</name>
<reference evidence="2" key="1">
    <citation type="journal article" date="2020" name="Nat. Genet.">
        <title>Genomic diversifications of five Gossypium allopolyploid species and their impact on cotton improvement.</title>
        <authorList>
            <person name="Chen Z.J."/>
            <person name="Sreedasyam A."/>
            <person name="Ando A."/>
            <person name="Song Q."/>
            <person name="De Santiago L.M."/>
            <person name="Hulse-Kemp A.M."/>
            <person name="Ding M."/>
            <person name="Ye W."/>
            <person name="Kirkbride R.C."/>
            <person name="Jenkins J."/>
            <person name="Plott C."/>
            <person name="Lovell J."/>
            <person name="Lin Y.M."/>
            <person name="Vaughn R."/>
            <person name="Liu B."/>
            <person name="Simpson S."/>
            <person name="Scheffler B.E."/>
            <person name="Wen L."/>
            <person name="Saski C.A."/>
            <person name="Grover C.E."/>
            <person name="Hu G."/>
            <person name="Conover J.L."/>
            <person name="Carlson J.W."/>
            <person name="Shu S."/>
            <person name="Boston L.B."/>
            <person name="Williams M."/>
            <person name="Peterson D.G."/>
            <person name="McGee K."/>
            <person name="Jones D.C."/>
            <person name="Wendel J.F."/>
            <person name="Stelly D.M."/>
            <person name="Grimwood J."/>
            <person name="Schmutz J."/>
        </authorList>
    </citation>
    <scope>NUCLEOTIDE SEQUENCE [LARGE SCALE GENOMIC DNA]</scope>
    <source>
        <strain evidence="2">cv. TM-1</strain>
    </source>
</reference>
<dbReference type="PaxDb" id="3635-A0A1U8LLZ3"/>
<evidence type="ECO:0000259" key="1">
    <source>
        <dbReference type="Pfam" id="PF03732"/>
    </source>
</evidence>
<protein>
    <recommendedName>
        <fullName evidence="1">Retrotransposon gag domain-containing protein</fullName>
    </recommendedName>
</protein>
<dbReference type="OrthoDB" id="2272416at2759"/>